<dbReference type="EMBL" id="FNHW01000003">
    <property type="protein sequence ID" value="SDN36882.1"/>
    <property type="molecule type" value="Genomic_DNA"/>
</dbReference>
<evidence type="ECO:0000313" key="1">
    <source>
        <dbReference type="EMBL" id="SDN36882.1"/>
    </source>
</evidence>
<accession>A0A1H0ATT8</accession>
<keyword evidence="2" id="KW-1185">Reference proteome</keyword>
<gene>
    <name evidence="1" type="ORF">SAMN04488137_4210</name>
</gene>
<reference evidence="2" key="1">
    <citation type="submission" date="2016-10" db="EMBL/GenBank/DDBJ databases">
        <authorList>
            <person name="Varghese N."/>
            <person name="Submissions S."/>
        </authorList>
    </citation>
    <scope>NUCLEOTIDE SEQUENCE [LARGE SCALE GENOMIC DNA]</scope>
    <source>
        <strain evidence="2">CGMCC 1.6854</strain>
    </source>
</reference>
<dbReference type="Proteomes" id="UP000199544">
    <property type="component" value="Unassembled WGS sequence"/>
</dbReference>
<proteinExistence type="predicted"/>
<dbReference type="OrthoDB" id="2966929at2"/>
<evidence type="ECO:0000313" key="2">
    <source>
        <dbReference type="Proteomes" id="UP000199544"/>
    </source>
</evidence>
<dbReference type="Pfam" id="PF25846">
    <property type="entry name" value="YmzB"/>
    <property type="match status" value="1"/>
</dbReference>
<protein>
    <submittedName>
        <fullName evidence="1">Uncharacterized protein</fullName>
    </submittedName>
</protein>
<dbReference type="AlphaFoldDB" id="A0A1H0ATT8"/>
<dbReference type="RefSeq" id="WP_090237680.1">
    <property type="nucleotide sequence ID" value="NZ_FNHW01000003.1"/>
</dbReference>
<name>A0A1H0ATT8_9BACL</name>
<dbReference type="STRING" id="459525.SAMN04488137_4210"/>
<dbReference type="InterPro" id="IPR058926">
    <property type="entry name" value="YmzB-like"/>
</dbReference>
<organism evidence="1 2">
    <name type="scientific">Fictibacillus solisalsi</name>
    <dbReference type="NCBI Taxonomy" id="459525"/>
    <lineage>
        <taxon>Bacteria</taxon>
        <taxon>Bacillati</taxon>
        <taxon>Bacillota</taxon>
        <taxon>Bacilli</taxon>
        <taxon>Bacillales</taxon>
        <taxon>Fictibacillaceae</taxon>
        <taxon>Fictibacillus</taxon>
    </lineage>
</organism>
<sequence length="111" mass="12689">MSELKIIDIKNTINDWAGNQITIRKEENEDLDQINIQLEKATFEQRDSVDDYIADNVMFLHGTAYSSEDGEKTELPSVLYEVPLDGIEEINVDQSIITFKTSRGQYAIMKS</sequence>